<accession>A0A8B6M506</accession>
<dbReference type="Proteomes" id="UP000485880">
    <property type="component" value="Unassembled WGS sequence"/>
</dbReference>
<gene>
    <name evidence="1" type="ORF">MPC4_160089</name>
</gene>
<sequence length="119" mass="13883">MNGGKKPQVFLSGNFIEAIERFLNDGLDALDLIALQWRKFPFAPLFRKRTFILPDEKEEIVSNAVRHFNRIHDLSPHFVVAAQIVVQSKYRYRSAVSFRTSTLQSRRGRKSIFFVEFHA</sequence>
<organism evidence="1 2">
    <name type="scientific">Methylocella tundrae</name>
    <dbReference type="NCBI Taxonomy" id="227605"/>
    <lineage>
        <taxon>Bacteria</taxon>
        <taxon>Pseudomonadati</taxon>
        <taxon>Pseudomonadota</taxon>
        <taxon>Alphaproteobacteria</taxon>
        <taxon>Hyphomicrobiales</taxon>
        <taxon>Beijerinckiaceae</taxon>
        <taxon>Methylocella</taxon>
    </lineage>
</organism>
<evidence type="ECO:0000313" key="1">
    <source>
        <dbReference type="EMBL" id="VTZ49439.1"/>
    </source>
</evidence>
<dbReference type="EMBL" id="CABFMQ020000068">
    <property type="protein sequence ID" value="VTZ49439.1"/>
    <property type="molecule type" value="Genomic_DNA"/>
</dbReference>
<reference evidence="1 2" key="1">
    <citation type="submission" date="2019-05" db="EMBL/GenBank/DDBJ databases">
        <authorList>
            <person name="Farhan Ul Haque M."/>
        </authorList>
    </citation>
    <scope>NUCLEOTIDE SEQUENCE [LARGE SCALE GENOMIC DNA]</scope>
    <source>
        <strain evidence="1">2</strain>
    </source>
</reference>
<keyword evidence="2" id="KW-1185">Reference proteome</keyword>
<protein>
    <submittedName>
        <fullName evidence="1">Uncharacterized protein</fullName>
    </submittedName>
</protein>
<name>A0A8B6M506_METTU</name>
<comment type="caution">
    <text evidence="1">The sequence shown here is derived from an EMBL/GenBank/DDBJ whole genome shotgun (WGS) entry which is preliminary data.</text>
</comment>
<evidence type="ECO:0000313" key="2">
    <source>
        <dbReference type="Proteomes" id="UP000485880"/>
    </source>
</evidence>
<proteinExistence type="predicted"/>
<dbReference type="AlphaFoldDB" id="A0A8B6M506"/>